<evidence type="ECO:0000256" key="1">
    <source>
        <dbReference type="SAM" id="MobiDB-lite"/>
    </source>
</evidence>
<feature type="compositionally biased region" description="Basic and acidic residues" evidence="1">
    <location>
        <begin position="9"/>
        <end position="28"/>
    </location>
</feature>
<gene>
    <name evidence="2" type="ORF">SAMN04487962_106187</name>
</gene>
<dbReference type="STRING" id="430453.SAMN04487962_106187"/>
<evidence type="ECO:0008006" key="4">
    <source>
        <dbReference type="Google" id="ProtNLM"/>
    </source>
</evidence>
<feature type="region of interest" description="Disordered" evidence="1">
    <location>
        <begin position="1"/>
        <end position="74"/>
    </location>
</feature>
<proteinExistence type="predicted"/>
<dbReference type="Proteomes" id="UP000198762">
    <property type="component" value="Unassembled WGS sequence"/>
</dbReference>
<evidence type="ECO:0000313" key="3">
    <source>
        <dbReference type="Proteomes" id="UP000198762"/>
    </source>
</evidence>
<reference evidence="3" key="1">
    <citation type="submission" date="2016-10" db="EMBL/GenBank/DDBJ databases">
        <authorList>
            <person name="Varghese N."/>
            <person name="Submissions S."/>
        </authorList>
    </citation>
    <scope>NUCLEOTIDE SEQUENCE [LARGE SCALE GENOMIC DNA]</scope>
    <source>
        <strain evidence="3">CGMCC 1.6489</strain>
    </source>
</reference>
<dbReference type="RefSeq" id="WP_091850543.1">
    <property type="nucleotide sequence ID" value="NZ_FOHZ01000006.1"/>
</dbReference>
<protein>
    <recommendedName>
        <fullName evidence="4">DUF2188 domain-containing protein</fullName>
    </recommendedName>
</protein>
<accession>A0A1I0D786</accession>
<dbReference type="Pfam" id="PF09954">
    <property type="entry name" value="DUF2188"/>
    <property type="match status" value="1"/>
</dbReference>
<sequence>MAGKNQHVVQRDKGWAVKGEGNSRDTSHHAIQAEAAEAARDIARRQGSEVLIHGRDGQIRERDSYGNDPYPPKG</sequence>
<dbReference type="InterPro" id="IPR018691">
    <property type="entry name" value="DUF2188"/>
</dbReference>
<evidence type="ECO:0000313" key="2">
    <source>
        <dbReference type="EMBL" id="SET28082.1"/>
    </source>
</evidence>
<keyword evidence="3" id="KW-1185">Reference proteome</keyword>
<organism evidence="2 3">
    <name type="scientific">Marinobacter segnicrescens</name>
    <dbReference type="NCBI Taxonomy" id="430453"/>
    <lineage>
        <taxon>Bacteria</taxon>
        <taxon>Pseudomonadati</taxon>
        <taxon>Pseudomonadota</taxon>
        <taxon>Gammaproteobacteria</taxon>
        <taxon>Pseudomonadales</taxon>
        <taxon>Marinobacteraceae</taxon>
        <taxon>Marinobacter</taxon>
    </lineage>
</organism>
<dbReference type="AlphaFoldDB" id="A0A1I0D786"/>
<feature type="compositionally biased region" description="Basic and acidic residues" evidence="1">
    <location>
        <begin position="37"/>
        <end position="65"/>
    </location>
</feature>
<dbReference type="EMBL" id="FOHZ01000006">
    <property type="protein sequence ID" value="SET28082.1"/>
    <property type="molecule type" value="Genomic_DNA"/>
</dbReference>
<name>A0A1I0D786_9GAMM</name>